<evidence type="ECO:0000313" key="1">
    <source>
        <dbReference type="EMBL" id="KAB7512779.1"/>
    </source>
</evidence>
<name>A0A5N5U2W5_9EURY</name>
<dbReference type="Pfam" id="PF19145">
    <property type="entry name" value="DUF5827"/>
    <property type="match status" value="1"/>
</dbReference>
<sequence length="88" mass="10346">MPRPKSTFDDVREFEFREPEEVLETDTMYTVYEIARLLQGVDVDRELDAATESVFLDWAIPWMLDNEAQFCFAEPNDEESPGFYGLRD</sequence>
<protein>
    <submittedName>
        <fullName evidence="1">Uncharacterized protein</fullName>
    </submittedName>
</protein>
<comment type="caution">
    <text evidence="1">The sequence shown here is derived from an EMBL/GenBank/DDBJ whole genome shotgun (WGS) entry which is preliminary data.</text>
</comment>
<dbReference type="AlphaFoldDB" id="A0A5N5U2W5"/>
<dbReference type="InterPro" id="IPR043867">
    <property type="entry name" value="DUF5827"/>
</dbReference>
<proteinExistence type="predicted"/>
<gene>
    <name evidence="1" type="ORF">DM867_11305</name>
</gene>
<evidence type="ECO:0000313" key="2">
    <source>
        <dbReference type="Proteomes" id="UP000326865"/>
    </source>
</evidence>
<dbReference type="EMBL" id="QKKZ01000006">
    <property type="protein sequence ID" value="KAB7512779.1"/>
    <property type="molecule type" value="Genomic_DNA"/>
</dbReference>
<dbReference type="Proteomes" id="UP000326865">
    <property type="component" value="Unassembled WGS sequence"/>
</dbReference>
<keyword evidence="2" id="KW-1185">Reference proteome</keyword>
<reference evidence="1 2" key="1">
    <citation type="submission" date="2019-10" db="EMBL/GenBank/DDBJ databases">
        <title>Unraveling microbial dark matter from salterns through culturing: the case of the genus Halosegnis.</title>
        <authorList>
            <person name="Duran-Viseras A."/>
            <person name="Andrei A.-S."/>
            <person name="Vera-Gargallo B."/>
            <person name="Ghai R."/>
            <person name="Sanchez-Porro C."/>
            <person name="Ventosa A."/>
        </authorList>
    </citation>
    <scope>NUCLEOTIDE SEQUENCE [LARGE SCALE GENOMIC DNA]</scope>
    <source>
        <strain evidence="1 2">F18-79</strain>
    </source>
</reference>
<dbReference type="RefSeq" id="WP_152134275.1">
    <property type="nucleotide sequence ID" value="NZ_QKKZ01000006.1"/>
</dbReference>
<accession>A0A5N5U2W5</accession>
<organism evidence="1 2">
    <name type="scientific">Halosegnis rubeus</name>
    <dbReference type="NCBI Taxonomy" id="2212850"/>
    <lineage>
        <taxon>Archaea</taxon>
        <taxon>Methanobacteriati</taxon>
        <taxon>Methanobacteriota</taxon>
        <taxon>Stenosarchaea group</taxon>
        <taxon>Halobacteria</taxon>
        <taxon>Halobacteriales</taxon>
        <taxon>Natronomonadaceae</taxon>
        <taxon>Halosegnis</taxon>
    </lineage>
</organism>